<dbReference type="SUPFAM" id="SSF49464">
    <property type="entry name" value="Carboxypeptidase regulatory domain-like"/>
    <property type="match status" value="1"/>
</dbReference>
<dbReference type="Gene3D" id="2.170.130.10">
    <property type="entry name" value="TonB-dependent receptor, plug domain"/>
    <property type="match status" value="1"/>
</dbReference>
<keyword evidence="1" id="KW-0812">Transmembrane</keyword>
<keyword evidence="3" id="KW-0675">Receptor</keyword>
<feature type="domain" description="TonB-dependent receptor plug" evidence="2">
    <location>
        <begin position="268"/>
        <end position="361"/>
    </location>
</feature>
<reference evidence="3 4" key="1">
    <citation type="submission" date="2021-01" db="EMBL/GenBank/DDBJ databases">
        <title>C459-1 draft genome sequence.</title>
        <authorList>
            <person name="Zhang X.-F."/>
        </authorList>
    </citation>
    <scope>NUCLEOTIDE SEQUENCE [LARGE SCALE GENOMIC DNA]</scope>
    <source>
        <strain evidence="4">C459-1</strain>
    </source>
</reference>
<comment type="caution">
    <text evidence="3">The sequence shown here is derived from an EMBL/GenBank/DDBJ whole genome shotgun (WGS) entry which is preliminary data.</text>
</comment>
<proteinExistence type="predicted"/>
<dbReference type="RefSeq" id="WP_202102984.1">
    <property type="nucleotide sequence ID" value="NZ_JAERTY010000005.1"/>
</dbReference>
<dbReference type="EMBL" id="JAERTY010000005">
    <property type="protein sequence ID" value="MBL1409232.1"/>
    <property type="molecule type" value="Genomic_DNA"/>
</dbReference>
<dbReference type="Proteomes" id="UP000625283">
    <property type="component" value="Unassembled WGS sequence"/>
</dbReference>
<evidence type="ECO:0000259" key="2">
    <source>
        <dbReference type="Pfam" id="PF07715"/>
    </source>
</evidence>
<keyword evidence="4" id="KW-1185">Reference proteome</keyword>
<dbReference type="InterPro" id="IPR037066">
    <property type="entry name" value="Plug_dom_sf"/>
</dbReference>
<evidence type="ECO:0000313" key="4">
    <source>
        <dbReference type="Proteomes" id="UP000625283"/>
    </source>
</evidence>
<dbReference type="InterPro" id="IPR012910">
    <property type="entry name" value="Plug_dom"/>
</dbReference>
<dbReference type="InterPro" id="IPR008969">
    <property type="entry name" value="CarboxyPept-like_regulatory"/>
</dbReference>
<sequence>MTQERTAGRERDCFGAVPFRYPEHAPTNDEEEGGLSDRLLFSLGRYRSDEEVMGERKVPFVLGGFKGCCGVQTAKDVYLGVKRKTDRQIALKQVNPFAKFLDISIPPPTSGYNRYDGRGNRGDVRSVWCMQLARGYQLLALMIFCVLFSSLVVTQAVAQEQPGSVLVGEVRSAADGQIIEGATVAGGKKTVRTDAKGMFSIAVDKPQGALIIKYIGYKEQSVAYDNTTTFLSIQLQVGSREITEVEVVSTGYQHISPERFVGAASKLDSTAFHNQAGKGIIERLKANVTGVLFTYESVKDPSIRGLSTLYSAANNPLIVVDNFPMDERFDINSINPNDVLDISVLKDAAASIWGARSGNGVIVITTKKGKYNEKLNFSASSNIGITEKPDLYAYDRIEITDFIDVERFLFDKQHYTAALNNTTTRPVVSPVVELLNRLKLKQIDQATADAQIDALKSNDIRRDIYRYVYRSAVQQQHHLGMSGGSANANYALSFGYNANSPFLALNSNFTILPFEAVIVELCTTGLSQLASTTSPNAVGSSGAE</sequence>
<dbReference type="Gene3D" id="2.60.40.1120">
    <property type="entry name" value="Carboxypeptidase-like, regulatory domain"/>
    <property type="match status" value="1"/>
</dbReference>
<organism evidence="3 4">
    <name type="scientific">Sphingobacterium faecale</name>
    <dbReference type="NCBI Taxonomy" id="2803775"/>
    <lineage>
        <taxon>Bacteria</taxon>
        <taxon>Pseudomonadati</taxon>
        <taxon>Bacteroidota</taxon>
        <taxon>Sphingobacteriia</taxon>
        <taxon>Sphingobacteriales</taxon>
        <taxon>Sphingobacteriaceae</taxon>
        <taxon>Sphingobacterium</taxon>
    </lineage>
</organism>
<evidence type="ECO:0000256" key="1">
    <source>
        <dbReference type="SAM" id="Phobius"/>
    </source>
</evidence>
<protein>
    <submittedName>
        <fullName evidence="3">TonB-dependent receptor plug domain-containing protein</fullName>
    </submittedName>
</protein>
<evidence type="ECO:0000313" key="3">
    <source>
        <dbReference type="EMBL" id="MBL1409232.1"/>
    </source>
</evidence>
<dbReference type="SUPFAM" id="SSF56935">
    <property type="entry name" value="Porins"/>
    <property type="match status" value="1"/>
</dbReference>
<gene>
    <name evidence="3" type="ORF">JKG61_10755</name>
</gene>
<accession>A0ABS1R3F8</accession>
<keyword evidence="1" id="KW-0472">Membrane</keyword>
<dbReference type="Pfam" id="PF07715">
    <property type="entry name" value="Plug"/>
    <property type="match status" value="1"/>
</dbReference>
<feature type="transmembrane region" description="Helical" evidence="1">
    <location>
        <begin position="138"/>
        <end position="158"/>
    </location>
</feature>
<name>A0ABS1R3F8_9SPHI</name>
<keyword evidence="1" id="KW-1133">Transmembrane helix</keyword>